<keyword evidence="2" id="KW-0472">Membrane</keyword>
<keyword evidence="2" id="KW-1133">Transmembrane helix</keyword>
<gene>
    <name evidence="3" type="ORF">Hypma_010740</name>
</gene>
<feature type="compositionally biased region" description="Polar residues" evidence="1">
    <location>
        <begin position="305"/>
        <end position="314"/>
    </location>
</feature>
<dbReference type="InParanoid" id="A0A369JLZ2"/>
<feature type="transmembrane region" description="Helical" evidence="2">
    <location>
        <begin position="211"/>
        <end position="234"/>
    </location>
</feature>
<dbReference type="EMBL" id="LUEZ02000052">
    <property type="protein sequence ID" value="RDB22230.1"/>
    <property type="molecule type" value="Genomic_DNA"/>
</dbReference>
<reference evidence="3" key="1">
    <citation type="submission" date="2018-04" db="EMBL/GenBank/DDBJ databases">
        <title>Whole genome sequencing of Hypsizygus marmoreus.</title>
        <authorList>
            <person name="Choi I.-G."/>
            <person name="Min B."/>
            <person name="Kim J.-G."/>
            <person name="Kim S."/>
            <person name="Oh Y.-L."/>
            <person name="Kong W.-S."/>
            <person name="Park H."/>
            <person name="Jeong J."/>
            <person name="Song E.-S."/>
        </authorList>
    </citation>
    <scope>NUCLEOTIDE SEQUENCE [LARGE SCALE GENOMIC DNA]</scope>
    <source>
        <strain evidence="3">51987-8</strain>
    </source>
</reference>
<feature type="region of interest" description="Disordered" evidence="1">
    <location>
        <begin position="302"/>
        <end position="328"/>
    </location>
</feature>
<evidence type="ECO:0000256" key="2">
    <source>
        <dbReference type="SAM" id="Phobius"/>
    </source>
</evidence>
<keyword evidence="4" id="KW-1185">Reference proteome</keyword>
<dbReference type="Proteomes" id="UP000076154">
    <property type="component" value="Unassembled WGS sequence"/>
</dbReference>
<organism evidence="3 4">
    <name type="scientific">Hypsizygus marmoreus</name>
    <name type="common">White beech mushroom</name>
    <name type="synonym">Agaricus marmoreus</name>
    <dbReference type="NCBI Taxonomy" id="39966"/>
    <lineage>
        <taxon>Eukaryota</taxon>
        <taxon>Fungi</taxon>
        <taxon>Dikarya</taxon>
        <taxon>Basidiomycota</taxon>
        <taxon>Agaricomycotina</taxon>
        <taxon>Agaricomycetes</taxon>
        <taxon>Agaricomycetidae</taxon>
        <taxon>Agaricales</taxon>
        <taxon>Tricholomatineae</taxon>
        <taxon>Lyophyllaceae</taxon>
        <taxon>Hypsizygus</taxon>
    </lineage>
</organism>
<feature type="transmembrane region" description="Helical" evidence="2">
    <location>
        <begin position="167"/>
        <end position="190"/>
    </location>
</feature>
<feature type="transmembrane region" description="Helical" evidence="2">
    <location>
        <begin position="106"/>
        <end position="125"/>
    </location>
</feature>
<feature type="transmembrane region" description="Helical" evidence="2">
    <location>
        <begin position="50"/>
        <end position="68"/>
    </location>
</feature>
<evidence type="ECO:0000313" key="4">
    <source>
        <dbReference type="Proteomes" id="UP000076154"/>
    </source>
</evidence>
<comment type="caution">
    <text evidence="3">The sequence shown here is derived from an EMBL/GenBank/DDBJ whole genome shotgun (WGS) entry which is preliminary data.</text>
</comment>
<evidence type="ECO:0000313" key="3">
    <source>
        <dbReference type="EMBL" id="RDB22230.1"/>
    </source>
</evidence>
<accession>A0A369JLZ2</accession>
<evidence type="ECO:0000256" key="1">
    <source>
        <dbReference type="SAM" id="MobiDB-lite"/>
    </source>
</evidence>
<protein>
    <submittedName>
        <fullName evidence="3">Uncharacterized protein</fullName>
    </submittedName>
</protein>
<proteinExistence type="predicted"/>
<keyword evidence="2" id="KW-0812">Transmembrane</keyword>
<feature type="compositionally biased region" description="Basic and acidic residues" evidence="1">
    <location>
        <begin position="315"/>
        <end position="328"/>
    </location>
</feature>
<feature type="transmembrane region" description="Helical" evidence="2">
    <location>
        <begin position="132"/>
        <end position="155"/>
    </location>
</feature>
<name>A0A369JLZ2_HYPMA</name>
<feature type="transmembrane region" description="Helical" evidence="2">
    <location>
        <begin position="12"/>
        <end position="38"/>
    </location>
</feature>
<feature type="transmembrane region" description="Helical" evidence="2">
    <location>
        <begin position="254"/>
        <end position="274"/>
    </location>
</feature>
<sequence>MVPSFDVSPPLGGLVGTLAATMLYGINIVLFSICVYVLTKRRNDGVDLSWFLLGCAIGQFVVSTIQTGNGWRMLIEAFIYEANMPGASYDYWITYPPKATQVVSEMTIIINSVFADSILIWRLYIVWGRNRYICILPIITVVAYSITFLTGIGLLTHVKDHSLIPVLPWFIGALSMSAITHASATLLIAGRIWWIAHNCEVIYPGCSKHMSVAWTVLESGAVYSVGMVFLVAFASSGSSIGGIISDMFVQVSEIIPTLIIVRAGLGLAFGASHTSMPSMFRSSRDVRLDVFPVEMSRTVDDTTDSDFAQSSESSTNKKQESSRFDIQY</sequence>
<dbReference type="OrthoDB" id="3186354at2759"/>
<dbReference type="AlphaFoldDB" id="A0A369JLZ2"/>